<proteinExistence type="inferred from homology"/>
<feature type="binding site" evidence="5">
    <location>
        <position position="121"/>
    </location>
    <ligand>
        <name>FAD</name>
        <dbReference type="ChEBI" id="CHEBI:57692"/>
    </ligand>
</feature>
<organism evidence="9 10">
    <name type="scientific">Mytilus coruscus</name>
    <name type="common">Sea mussel</name>
    <dbReference type="NCBI Taxonomy" id="42192"/>
    <lineage>
        <taxon>Eukaryota</taxon>
        <taxon>Metazoa</taxon>
        <taxon>Spiralia</taxon>
        <taxon>Lophotrochozoa</taxon>
        <taxon>Mollusca</taxon>
        <taxon>Bivalvia</taxon>
        <taxon>Autobranchia</taxon>
        <taxon>Pteriomorphia</taxon>
        <taxon>Mytilida</taxon>
        <taxon>Mytiloidea</taxon>
        <taxon>Mytilidae</taxon>
        <taxon>Mytilinae</taxon>
        <taxon>Mytilus</taxon>
    </lineage>
</organism>
<keyword evidence="10" id="KW-1185">Reference proteome</keyword>
<feature type="binding site" evidence="5">
    <location>
        <position position="257"/>
    </location>
    <ligand>
        <name>FAD</name>
        <dbReference type="ChEBI" id="CHEBI:57692"/>
    </ligand>
</feature>
<dbReference type="InterPro" id="IPR012132">
    <property type="entry name" value="GMC_OxRdtase"/>
</dbReference>
<reference evidence="9 10" key="1">
    <citation type="submission" date="2020-06" db="EMBL/GenBank/DDBJ databases">
        <authorList>
            <person name="Li R."/>
            <person name="Bekaert M."/>
        </authorList>
    </citation>
    <scope>NUCLEOTIDE SEQUENCE [LARGE SCALE GENOMIC DNA]</scope>
    <source>
        <strain evidence="10">wild</strain>
    </source>
</reference>
<feature type="binding site" evidence="5">
    <location>
        <position position="125"/>
    </location>
    <ligand>
        <name>FAD</name>
        <dbReference type="ChEBI" id="CHEBI:57692"/>
    </ligand>
</feature>
<evidence type="ECO:0000313" key="9">
    <source>
        <dbReference type="EMBL" id="CAC5408060.1"/>
    </source>
</evidence>
<feature type="transmembrane region" description="Helical" evidence="7">
    <location>
        <begin position="6"/>
        <end position="22"/>
    </location>
</feature>
<dbReference type="Pfam" id="PF00732">
    <property type="entry name" value="GMC_oxred_N"/>
    <property type="match status" value="1"/>
</dbReference>
<name>A0A6J8DMG0_MYTCO</name>
<evidence type="ECO:0000256" key="3">
    <source>
        <dbReference type="ARBA" id="ARBA00022630"/>
    </source>
</evidence>
<dbReference type="InterPro" id="IPR000172">
    <property type="entry name" value="GMC_OxRdtase_N"/>
</dbReference>
<feature type="binding site" evidence="5">
    <location>
        <begin position="129"/>
        <end position="132"/>
    </location>
    <ligand>
        <name>FAD</name>
        <dbReference type="ChEBI" id="CHEBI:57692"/>
    </ligand>
</feature>
<dbReference type="Proteomes" id="UP000507470">
    <property type="component" value="Unassembled WGS sequence"/>
</dbReference>
<dbReference type="InterPro" id="IPR007867">
    <property type="entry name" value="GMC_OxRtase_C"/>
</dbReference>
<dbReference type="OrthoDB" id="269227at2759"/>
<dbReference type="Gene3D" id="3.50.50.60">
    <property type="entry name" value="FAD/NAD(P)-binding domain"/>
    <property type="match status" value="2"/>
</dbReference>
<dbReference type="Pfam" id="PF05199">
    <property type="entry name" value="GMC_oxred_C"/>
    <property type="match status" value="1"/>
</dbReference>
<dbReference type="AlphaFoldDB" id="A0A6J8DMG0"/>
<evidence type="ECO:0000313" key="10">
    <source>
        <dbReference type="Proteomes" id="UP000507470"/>
    </source>
</evidence>
<protein>
    <submittedName>
        <fullName evidence="9">Glucose dehydrogenase [FAD, quinone],Oxygen-dependent choline dehydrogenase</fullName>
    </submittedName>
</protein>
<dbReference type="PANTHER" id="PTHR11552:SF147">
    <property type="entry name" value="CHOLINE DEHYDROGENASE, MITOCHONDRIAL"/>
    <property type="match status" value="1"/>
</dbReference>
<keyword evidence="4 5" id="KW-0274">FAD</keyword>
<dbReference type="InterPro" id="IPR036188">
    <property type="entry name" value="FAD/NAD-bd_sf"/>
</dbReference>
<evidence type="ECO:0000256" key="1">
    <source>
        <dbReference type="ARBA" id="ARBA00001974"/>
    </source>
</evidence>
<gene>
    <name evidence="9" type="ORF">MCOR_41476</name>
</gene>
<dbReference type="EMBL" id="CACVKT020007498">
    <property type="protein sequence ID" value="CAC5408060.1"/>
    <property type="molecule type" value="Genomic_DNA"/>
</dbReference>
<evidence type="ECO:0000256" key="2">
    <source>
        <dbReference type="ARBA" id="ARBA00010790"/>
    </source>
</evidence>
<keyword evidence="7" id="KW-0472">Membrane</keyword>
<feature type="domain" description="Glucose-methanol-choline oxidoreductase N-terminal" evidence="8">
    <location>
        <begin position="119"/>
        <end position="142"/>
    </location>
</feature>
<dbReference type="Gene3D" id="3.30.560.10">
    <property type="entry name" value="Glucose Oxidase, domain 3"/>
    <property type="match status" value="1"/>
</dbReference>
<dbReference type="PIRSF" id="PIRSF000137">
    <property type="entry name" value="Alcohol_oxidase"/>
    <property type="match status" value="1"/>
</dbReference>
<evidence type="ECO:0000256" key="4">
    <source>
        <dbReference type="ARBA" id="ARBA00022827"/>
    </source>
</evidence>
<dbReference type="GO" id="GO:0050660">
    <property type="term" value="F:flavin adenine dinucleotide binding"/>
    <property type="evidence" value="ECO:0007669"/>
    <property type="project" value="InterPro"/>
</dbReference>
<evidence type="ECO:0000256" key="5">
    <source>
        <dbReference type="PIRSR" id="PIRSR000137-2"/>
    </source>
</evidence>
<dbReference type="PANTHER" id="PTHR11552">
    <property type="entry name" value="GLUCOSE-METHANOL-CHOLINE GMC OXIDOREDUCTASE"/>
    <property type="match status" value="1"/>
</dbReference>
<dbReference type="PROSITE" id="PS00623">
    <property type="entry name" value="GMC_OXRED_1"/>
    <property type="match status" value="1"/>
</dbReference>
<evidence type="ECO:0000256" key="6">
    <source>
        <dbReference type="RuleBase" id="RU003968"/>
    </source>
</evidence>
<keyword evidence="3 6" id="KW-0285">Flavoprotein</keyword>
<comment type="cofactor">
    <cofactor evidence="1 5">
        <name>FAD</name>
        <dbReference type="ChEBI" id="CHEBI:57692"/>
    </cofactor>
</comment>
<keyword evidence="7" id="KW-0812">Transmembrane</keyword>
<evidence type="ECO:0000256" key="7">
    <source>
        <dbReference type="SAM" id="Phobius"/>
    </source>
</evidence>
<evidence type="ECO:0000259" key="8">
    <source>
        <dbReference type="PROSITE" id="PS00623"/>
    </source>
</evidence>
<dbReference type="SUPFAM" id="SSF54373">
    <property type="entry name" value="FAD-linked reductases, C-terminal domain"/>
    <property type="match status" value="1"/>
</dbReference>
<sequence>MCFSWMPIAVLVIAVIAGYVYFNKPSDIYLSRPLNSTYDYIVVGAGSAGAVVANRLSEDKDTSVLLVEAGGSELGILEFEIPAGFIALQRTERDWEYYTEPQKYASRSMKEKRSYWPRGRVLGGTSNLNNMVYIRGSRHDFDHWEKEGCNGWSYKDVLPYFIKAEDFQMDEYADSGYHGKGGYQTVSESQVTELRDIYMAASEEAGYKTVDCNGENMIGFCKMQSSIRNGQRWSTAKAYLRPVMERENLHISINSIVTKIPVHADLPVGSNLQDHMFCGLPIYANVSYGIDIIKATSIKTLLQYFLFGKGYLTSSALEATLYTHSSKGDKSFYPDIQLHFLSISFDPNMAKKYNPNNLDDESIENMINSNIDASMVILPTLIHPKSRGEIRLKSTDPFDHPAIDPHYLEQKEDVNVLIEGIRVAQKLVKTKVLEKYGAKEVNLIALNPKCSHLKYDSDAFWECGIRNAAQTVYHPTSTCRMGAANDPTAVVDSQLRVKGIAGLRVVDASVMRNIPSGNTNAPSIMIGEKASDMIRGKDTVADIRAKTKNF</sequence>
<dbReference type="SUPFAM" id="SSF51905">
    <property type="entry name" value="FAD/NAD(P)-binding domain"/>
    <property type="match status" value="1"/>
</dbReference>
<comment type="similarity">
    <text evidence="2 6">Belongs to the GMC oxidoreductase family.</text>
</comment>
<keyword evidence="7" id="KW-1133">Transmembrane helix</keyword>
<dbReference type="GO" id="GO:0016614">
    <property type="term" value="F:oxidoreductase activity, acting on CH-OH group of donors"/>
    <property type="evidence" value="ECO:0007669"/>
    <property type="project" value="InterPro"/>
</dbReference>
<accession>A0A6J8DMG0</accession>